<dbReference type="InterPro" id="IPR007341">
    <property type="entry name" value="Transgly_assoc"/>
</dbReference>
<dbReference type="Proteomes" id="UP000050964">
    <property type="component" value="Unassembled WGS sequence"/>
</dbReference>
<dbReference type="Pfam" id="PF04226">
    <property type="entry name" value="Transgly_assoc"/>
    <property type="match status" value="1"/>
</dbReference>
<reference evidence="8 9" key="1">
    <citation type="journal article" date="2015" name="Genome Announc.">
        <title>Expanding the biotechnology potential of lactobacilli through comparative genomics of 213 strains and associated genera.</title>
        <authorList>
            <person name="Sun Z."/>
            <person name="Harris H.M."/>
            <person name="McCann A."/>
            <person name="Guo C."/>
            <person name="Argimon S."/>
            <person name="Zhang W."/>
            <person name="Yang X."/>
            <person name="Jeffery I.B."/>
            <person name="Cooney J.C."/>
            <person name="Kagawa T.F."/>
            <person name="Liu W."/>
            <person name="Song Y."/>
            <person name="Salvetti E."/>
            <person name="Wrobel A."/>
            <person name="Rasinkangas P."/>
            <person name="Parkhill J."/>
            <person name="Rea M.C."/>
            <person name="O'Sullivan O."/>
            <person name="Ritari J."/>
            <person name="Douillard F.P."/>
            <person name="Paul Ross R."/>
            <person name="Yang R."/>
            <person name="Briner A.E."/>
            <person name="Felis G.E."/>
            <person name="de Vos W.M."/>
            <person name="Barrangou R."/>
            <person name="Klaenhammer T.R."/>
            <person name="Caufield P.W."/>
            <person name="Cui Y."/>
            <person name="Zhang H."/>
            <person name="O'Toole P.W."/>
        </authorList>
    </citation>
    <scope>NUCLEOTIDE SEQUENCE [LARGE SCALE GENOMIC DNA]</scope>
    <source>
        <strain evidence="8 9">JCM 15951</strain>
    </source>
</reference>
<evidence type="ECO:0000256" key="2">
    <source>
        <dbReference type="ARBA" id="ARBA00011006"/>
    </source>
</evidence>
<keyword evidence="5 7" id="KW-1133">Transmembrane helix</keyword>
<dbReference type="GO" id="GO:0005886">
    <property type="term" value="C:plasma membrane"/>
    <property type="evidence" value="ECO:0007669"/>
    <property type="project" value="UniProtKB-SubCell"/>
</dbReference>
<accession>A0A837REY4</accession>
<evidence type="ECO:0000313" key="8">
    <source>
        <dbReference type="EMBL" id="KRK41388.1"/>
    </source>
</evidence>
<name>A0A837REY4_9LACO</name>
<dbReference type="AlphaFoldDB" id="A0A837REY4"/>
<organism evidence="8 9">
    <name type="scientific">Companilactobacillus crustorum JCM 15951</name>
    <dbReference type="NCBI Taxonomy" id="1423737"/>
    <lineage>
        <taxon>Bacteria</taxon>
        <taxon>Bacillati</taxon>
        <taxon>Bacillota</taxon>
        <taxon>Bacilli</taxon>
        <taxon>Lactobacillales</taxon>
        <taxon>Lactobacillaceae</taxon>
        <taxon>Companilactobacillus</taxon>
    </lineage>
</organism>
<evidence type="ECO:0000256" key="7">
    <source>
        <dbReference type="SAM" id="Phobius"/>
    </source>
</evidence>
<dbReference type="PANTHER" id="PTHR33884:SF3">
    <property type="entry name" value="UPF0410 PROTEIN YMGE"/>
    <property type="match status" value="1"/>
</dbReference>
<proteinExistence type="inferred from homology"/>
<evidence type="ECO:0000313" key="9">
    <source>
        <dbReference type="Proteomes" id="UP000050964"/>
    </source>
</evidence>
<evidence type="ECO:0000256" key="1">
    <source>
        <dbReference type="ARBA" id="ARBA00004651"/>
    </source>
</evidence>
<feature type="transmembrane region" description="Helical" evidence="7">
    <location>
        <begin position="39"/>
        <end position="59"/>
    </location>
</feature>
<evidence type="ECO:0000256" key="4">
    <source>
        <dbReference type="ARBA" id="ARBA00022692"/>
    </source>
</evidence>
<feature type="transmembrane region" description="Helical" evidence="7">
    <location>
        <begin position="93"/>
        <end position="116"/>
    </location>
</feature>
<keyword evidence="4 7" id="KW-0812">Transmembrane</keyword>
<sequence length="121" mass="12844">MNLFNSFDSAVSLHHTLDKGIFILVIIIERLFKEGEVNFMHWLWVLIIGAVIGAIAGAITNRGAAMGWISNIIAGLVGSSIGEAILGSWGPNIAGMAIIPSIIGAIVVVAVVSFFLSRITR</sequence>
<gene>
    <name evidence="8" type="ORF">FD26_GL001514</name>
</gene>
<evidence type="ECO:0000256" key="5">
    <source>
        <dbReference type="ARBA" id="ARBA00022989"/>
    </source>
</evidence>
<evidence type="ECO:0000256" key="6">
    <source>
        <dbReference type="ARBA" id="ARBA00023136"/>
    </source>
</evidence>
<dbReference type="PANTHER" id="PTHR33884">
    <property type="entry name" value="UPF0410 PROTEIN YMGE"/>
    <property type="match status" value="1"/>
</dbReference>
<protein>
    <submittedName>
        <fullName evidence="8">Integral membrane protein</fullName>
    </submittedName>
</protein>
<keyword evidence="6 7" id="KW-0472">Membrane</keyword>
<evidence type="ECO:0000256" key="3">
    <source>
        <dbReference type="ARBA" id="ARBA00022475"/>
    </source>
</evidence>
<comment type="similarity">
    <text evidence="2">Belongs to the UPF0410 family.</text>
</comment>
<feature type="transmembrane region" description="Helical" evidence="7">
    <location>
        <begin position="66"/>
        <end position="87"/>
    </location>
</feature>
<comment type="caution">
    <text evidence="8">The sequence shown here is derived from an EMBL/GenBank/DDBJ whole genome shotgun (WGS) entry which is preliminary data.</text>
</comment>
<keyword evidence="3" id="KW-1003">Cell membrane</keyword>
<comment type="subcellular location">
    <subcellularLocation>
        <location evidence="1">Cell membrane</location>
        <topology evidence="1">Multi-pass membrane protein</topology>
    </subcellularLocation>
</comment>
<dbReference type="EMBL" id="AZDB01000042">
    <property type="protein sequence ID" value="KRK41388.1"/>
    <property type="molecule type" value="Genomic_DNA"/>
</dbReference>